<comment type="caution">
    <text evidence="1">The sequence shown here is derived from an EMBL/GenBank/DDBJ whole genome shotgun (WGS) entry which is preliminary data.</text>
</comment>
<reference evidence="1 2" key="1">
    <citation type="journal article" date="2019" name="Genome Biol. Evol.">
        <title>Insights into the evolution of the New World diploid cottons (Gossypium, subgenus Houzingenia) based on genome sequencing.</title>
        <authorList>
            <person name="Grover C.E."/>
            <person name="Arick M.A. 2nd"/>
            <person name="Thrash A."/>
            <person name="Conover J.L."/>
            <person name="Sanders W.S."/>
            <person name="Peterson D.G."/>
            <person name="Frelichowski J.E."/>
            <person name="Scheffler J.A."/>
            <person name="Scheffler B.E."/>
            <person name="Wendel J.F."/>
        </authorList>
    </citation>
    <scope>NUCLEOTIDE SEQUENCE [LARGE SCALE GENOMIC DNA]</scope>
    <source>
        <strain evidence="1">8</strain>
        <tissue evidence="1">Leaf</tissue>
    </source>
</reference>
<sequence length="141" mass="16445">MALDSSCGFCGNNIKDANHVLRGCIEAIPIWMRLIKQDRPVEFLSVELQDWIFRKLSDPSYFAKDANMWDVCLRYWQEIYRENAVDRTNDGRACKVVEQVVCNKDKEVEENALVWNEATGLRTENRRHIKKAIGLLILWQG</sequence>
<evidence type="ECO:0008006" key="3">
    <source>
        <dbReference type="Google" id="ProtNLM"/>
    </source>
</evidence>
<keyword evidence="2" id="KW-1185">Reference proteome</keyword>
<evidence type="ECO:0000313" key="2">
    <source>
        <dbReference type="Proteomes" id="UP000593568"/>
    </source>
</evidence>
<name>A0A7J9DB48_9ROSI</name>
<dbReference type="Proteomes" id="UP000593568">
    <property type="component" value="Unassembled WGS sequence"/>
</dbReference>
<gene>
    <name evidence="1" type="ORF">Gotri_020873</name>
</gene>
<dbReference type="AlphaFoldDB" id="A0A7J9DB48"/>
<evidence type="ECO:0000313" key="1">
    <source>
        <dbReference type="EMBL" id="MBA0757808.1"/>
    </source>
</evidence>
<organism evidence="1 2">
    <name type="scientific">Gossypium trilobum</name>
    <dbReference type="NCBI Taxonomy" id="34281"/>
    <lineage>
        <taxon>Eukaryota</taxon>
        <taxon>Viridiplantae</taxon>
        <taxon>Streptophyta</taxon>
        <taxon>Embryophyta</taxon>
        <taxon>Tracheophyta</taxon>
        <taxon>Spermatophyta</taxon>
        <taxon>Magnoliopsida</taxon>
        <taxon>eudicotyledons</taxon>
        <taxon>Gunneridae</taxon>
        <taxon>Pentapetalae</taxon>
        <taxon>rosids</taxon>
        <taxon>malvids</taxon>
        <taxon>Malvales</taxon>
        <taxon>Malvaceae</taxon>
        <taxon>Malvoideae</taxon>
        <taxon>Gossypium</taxon>
    </lineage>
</organism>
<accession>A0A7J9DB48</accession>
<proteinExistence type="predicted"/>
<dbReference type="EMBL" id="JABEZW010000001">
    <property type="protein sequence ID" value="MBA0757808.1"/>
    <property type="molecule type" value="Genomic_DNA"/>
</dbReference>
<protein>
    <recommendedName>
        <fullName evidence="3">Reverse transcriptase zinc-binding domain-containing protein</fullName>
    </recommendedName>
</protein>